<keyword evidence="2" id="KW-1185">Reference proteome</keyword>
<dbReference type="GO" id="GO:0016032">
    <property type="term" value="P:viral process"/>
    <property type="evidence" value="ECO:0007669"/>
    <property type="project" value="InterPro"/>
</dbReference>
<keyword evidence="1" id="KW-0378">Hydrolase</keyword>
<keyword evidence="1" id="KW-0540">Nuclease</keyword>
<sequence>MTNTNQTLLTHTTTMTRVRKPCNQKYQRPTVTQPNGESVKYRSGFEQRVHEAIQYQGQYEPKRLEYRLVKYYTPDILLPNGIYIEAKGLFSAEDKKKMRAIKEQHPKLDIRLIFQRGYGTYAKAAAVKNETWCKKHGFKYAFNDIPPEWMDELPQD</sequence>
<dbReference type="SMR" id="A0A059PY22"/>
<proteinExistence type="predicted"/>
<gene>
    <name evidence="1" type="ORF">A4L_17</name>
</gene>
<dbReference type="KEGG" id="vg:19686308"/>
<name>A0A059PY22_9CAUD</name>
<dbReference type="GO" id="GO:0008833">
    <property type="term" value="F:deoxyribonuclease IV (phage-T4-induced) activity"/>
    <property type="evidence" value="ECO:0007669"/>
    <property type="project" value="InterPro"/>
</dbReference>
<dbReference type="CDD" id="cd22324">
    <property type="entry name" value="Endonuclease_I"/>
    <property type="match status" value="1"/>
</dbReference>
<keyword evidence="1" id="KW-0255">Endonuclease</keyword>
<dbReference type="GO" id="GO:0015074">
    <property type="term" value="P:DNA integration"/>
    <property type="evidence" value="ECO:0007669"/>
    <property type="project" value="InterPro"/>
</dbReference>
<reference evidence="1 2" key="1">
    <citation type="journal article" date="2015" name="Virus Res.">
        <title>Unraveling the genome structure of cyanobacterial podovirus A-4L with long direct terminal repeats.</title>
        <authorList>
            <person name="Ou T."/>
            <person name="Liao X.Y."/>
            <person name="Gao X.C."/>
            <person name="Xu X.D."/>
            <person name="Zhang Q.Y."/>
        </authorList>
    </citation>
    <scope>NUCLEOTIDE SEQUENCE [LARGE SCALE GENOMIC DNA]</scope>
</reference>
<dbReference type="RefSeq" id="YP_009042787.1">
    <property type="nucleotide sequence ID" value="NC_024358.1"/>
</dbReference>
<dbReference type="SUPFAM" id="SSF52980">
    <property type="entry name" value="Restriction endonuclease-like"/>
    <property type="match status" value="1"/>
</dbReference>
<dbReference type="InterPro" id="IPR008029">
    <property type="entry name" value="Phage_T7_Gp3_endoDNaseI"/>
</dbReference>
<protein>
    <submittedName>
        <fullName evidence="1">Endonuclease</fullName>
    </submittedName>
</protein>
<evidence type="ECO:0000313" key="1">
    <source>
        <dbReference type="EMBL" id="AGR48544.1"/>
    </source>
</evidence>
<dbReference type="Pfam" id="PF05367">
    <property type="entry name" value="Phage_endo_I"/>
    <property type="match status" value="1"/>
</dbReference>
<dbReference type="Gene3D" id="3.40.91.30">
    <property type="match status" value="1"/>
</dbReference>
<dbReference type="Proteomes" id="UP000027000">
    <property type="component" value="Segment"/>
</dbReference>
<organism evidence="1 2">
    <name type="scientific">Anabaena phage A-4L</name>
    <dbReference type="NCBI Taxonomy" id="1357732"/>
    <lineage>
        <taxon>Viruses</taxon>
        <taxon>Duplodnaviria</taxon>
        <taxon>Heunggongvirae</taxon>
        <taxon>Uroviricota</taxon>
        <taxon>Caudoviricetes</taxon>
        <taxon>Saffermanviridae</taxon>
        <taxon>Kozyakovvirus</taxon>
        <taxon>Kozyakovvirus A4L</taxon>
    </lineage>
</organism>
<dbReference type="InterPro" id="IPR011335">
    <property type="entry name" value="Restrct_endonuc-II-like"/>
</dbReference>
<dbReference type="EMBL" id="KF356198">
    <property type="protein sequence ID" value="AGR48544.1"/>
    <property type="molecule type" value="Genomic_DNA"/>
</dbReference>
<dbReference type="GeneID" id="19686308"/>
<accession>A0A059PY22</accession>
<evidence type="ECO:0000313" key="2">
    <source>
        <dbReference type="Proteomes" id="UP000027000"/>
    </source>
</evidence>
<dbReference type="OrthoDB" id="17050at10239"/>